<protein>
    <submittedName>
        <fullName evidence="1">Uncharacterized protein</fullName>
    </submittedName>
</protein>
<keyword evidence="2" id="KW-1185">Reference proteome</keyword>
<evidence type="ECO:0000313" key="2">
    <source>
        <dbReference type="Proteomes" id="UP001432322"/>
    </source>
</evidence>
<dbReference type="Proteomes" id="UP001432322">
    <property type="component" value="Unassembled WGS sequence"/>
</dbReference>
<dbReference type="AlphaFoldDB" id="A0AAV5X2A9"/>
<proteinExistence type="predicted"/>
<gene>
    <name evidence="1" type="ORF">PFISCL1PPCAC_28996</name>
</gene>
<sequence length="125" mass="13808">MDSSLRAPMPSLYNSSVPAALQTDFSSPTIELFLSTEKNVEKESKDSVVAKIRSSLKCITLHVEQMSSSMNSPRRGCRVRFTDKVSVSSPDTPINGFPSSIPNVLRVFLENGQDAIFQIRCNHDS</sequence>
<organism evidence="1 2">
    <name type="scientific">Pristionchus fissidentatus</name>
    <dbReference type="NCBI Taxonomy" id="1538716"/>
    <lineage>
        <taxon>Eukaryota</taxon>
        <taxon>Metazoa</taxon>
        <taxon>Ecdysozoa</taxon>
        <taxon>Nematoda</taxon>
        <taxon>Chromadorea</taxon>
        <taxon>Rhabditida</taxon>
        <taxon>Rhabditina</taxon>
        <taxon>Diplogasteromorpha</taxon>
        <taxon>Diplogasteroidea</taxon>
        <taxon>Neodiplogasteridae</taxon>
        <taxon>Pristionchus</taxon>
    </lineage>
</organism>
<name>A0AAV5X2A9_9BILA</name>
<evidence type="ECO:0000313" key="1">
    <source>
        <dbReference type="EMBL" id="GMT37698.1"/>
    </source>
</evidence>
<reference evidence="1" key="1">
    <citation type="submission" date="2023-10" db="EMBL/GenBank/DDBJ databases">
        <title>Genome assembly of Pristionchus species.</title>
        <authorList>
            <person name="Yoshida K."/>
            <person name="Sommer R.J."/>
        </authorList>
    </citation>
    <scope>NUCLEOTIDE SEQUENCE</scope>
    <source>
        <strain evidence="1">RS5133</strain>
    </source>
</reference>
<dbReference type="EMBL" id="BTSY01000229">
    <property type="protein sequence ID" value="GMT37698.1"/>
    <property type="molecule type" value="Genomic_DNA"/>
</dbReference>
<accession>A0AAV5X2A9</accession>
<comment type="caution">
    <text evidence="1">The sequence shown here is derived from an EMBL/GenBank/DDBJ whole genome shotgun (WGS) entry which is preliminary data.</text>
</comment>